<dbReference type="EMBL" id="CP003789">
    <property type="protein sequence ID" value="AGA64491.1"/>
    <property type="molecule type" value="Genomic_DNA"/>
</dbReference>
<keyword evidence="1" id="KW-0472">Membrane</keyword>
<name>L0EVS6_LIBCB</name>
<keyword evidence="3" id="KW-1185">Reference proteome</keyword>
<dbReference type="Proteomes" id="UP000010799">
    <property type="component" value="Chromosome"/>
</dbReference>
<feature type="transmembrane region" description="Helical" evidence="1">
    <location>
        <begin position="6"/>
        <end position="26"/>
    </location>
</feature>
<dbReference type="KEGG" id="lcc:B488_04990"/>
<accession>L0EVS6</accession>
<gene>
    <name evidence="2" type="ordered locus">B488_04990</name>
</gene>
<organism evidence="2 3">
    <name type="scientific">Liberibacter crescens (strain BT-1)</name>
    <dbReference type="NCBI Taxonomy" id="1215343"/>
    <lineage>
        <taxon>Bacteria</taxon>
        <taxon>Pseudomonadati</taxon>
        <taxon>Pseudomonadota</taxon>
        <taxon>Alphaproteobacteria</taxon>
        <taxon>Hyphomicrobiales</taxon>
        <taxon>Rhizobiaceae</taxon>
        <taxon>Liberibacter</taxon>
    </lineage>
</organism>
<evidence type="ECO:0000313" key="2">
    <source>
        <dbReference type="EMBL" id="AGA64491.1"/>
    </source>
</evidence>
<evidence type="ECO:0000313" key="3">
    <source>
        <dbReference type="Proteomes" id="UP000010799"/>
    </source>
</evidence>
<dbReference type="AlphaFoldDB" id="L0EVS6"/>
<keyword evidence="1" id="KW-0812">Transmembrane</keyword>
<reference evidence="2 3" key="1">
    <citation type="journal article" date="2012" name="Stand. Genomic Sci.">
        <title>Complete genome sequence of Liberibacter crescens BT-1.</title>
        <authorList>
            <person name="Leonard M.T."/>
            <person name="Fagen J.R."/>
            <person name="Davis-Richardson A.G."/>
            <person name="Davis M.J."/>
            <person name="Triplett E.W."/>
        </authorList>
    </citation>
    <scope>NUCLEOTIDE SEQUENCE [LARGE SCALE GENOMIC DNA]</scope>
    <source>
        <strain evidence="2 3">BT-1</strain>
    </source>
</reference>
<dbReference type="PATRIC" id="fig|1215343.11.peg.508"/>
<dbReference type="STRING" id="1215343.B488_04990"/>
<sequence length="38" mass="4407">MAIQGFLMVLMSLLMITLVGFFGYGIDKLFFKRLRECC</sequence>
<protein>
    <submittedName>
        <fullName evidence="2">Uncharacterized protein</fullName>
    </submittedName>
</protein>
<dbReference type="HOGENOM" id="CLU_3329607_0_0_5"/>
<keyword evidence="1" id="KW-1133">Transmembrane helix</keyword>
<proteinExistence type="predicted"/>
<evidence type="ECO:0000256" key="1">
    <source>
        <dbReference type="SAM" id="Phobius"/>
    </source>
</evidence>